<dbReference type="Proteomes" id="UP001595843">
    <property type="component" value="Unassembled WGS sequence"/>
</dbReference>
<keyword evidence="4" id="KW-1185">Reference proteome</keyword>
<feature type="transmembrane region" description="Helical" evidence="1">
    <location>
        <begin position="352"/>
        <end position="372"/>
    </location>
</feature>
<organism evidence="3 4">
    <name type="scientific">Salinithrix halophila</name>
    <dbReference type="NCBI Taxonomy" id="1485204"/>
    <lineage>
        <taxon>Bacteria</taxon>
        <taxon>Bacillati</taxon>
        <taxon>Bacillota</taxon>
        <taxon>Bacilli</taxon>
        <taxon>Bacillales</taxon>
        <taxon>Thermoactinomycetaceae</taxon>
        <taxon>Salinithrix</taxon>
    </lineage>
</organism>
<dbReference type="Pfam" id="PF09925">
    <property type="entry name" value="DUF2157"/>
    <property type="match status" value="1"/>
</dbReference>
<feature type="transmembrane region" description="Helical" evidence="1">
    <location>
        <begin position="322"/>
        <end position="340"/>
    </location>
</feature>
<feature type="transmembrane region" description="Helical" evidence="1">
    <location>
        <begin position="40"/>
        <end position="58"/>
    </location>
</feature>
<evidence type="ECO:0000313" key="3">
    <source>
        <dbReference type="EMBL" id="MFC4075993.1"/>
    </source>
</evidence>
<feature type="transmembrane region" description="Helical" evidence="1">
    <location>
        <begin position="276"/>
        <end position="292"/>
    </location>
</feature>
<comment type="caution">
    <text evidence="3">The sequence shown here is derived from an EMBL/GenBank/DDBJ whole genome shotgun (WGS) entry which is preliminary data.</text>
</comment>
<keyword evidence="1" id="KW-0812">Transmembrane</keyword>
<feature type="transmembrane region" description="Helical" evidence="1">
    <location>
        <begin position="169"/>
        <end position="185"/>
    </location>
</feature>
<name>A0ABV8JC92_9BACL</name>
<dbReference type="RefSeq" id="WP_380702427.1">
    <property type="nucleotide sequence ID" value="NZ_JBHSAP010000007.1"/>
</dbReference>
<dbReference type="EMBL" id="JBHSAP010000007">
    <property type="protein sequence ID" value="MFC4075993.1"/>
    <property type="molecule type" value="Genomic_DNA"/>
</dbReference>
<evidence type="ECO:0000259" key="2">
    <source>
        <dbReference type="Pfam" id="PF09925"/>
    </source>
</evidence>
<evidence type="ECO:0000313" key="4">
    <source>
        <dbReference type="Proteomes" id="UP001595843"/>
    </source>
</evidence>
<reference evidence="4" key="1">
    <citation type="journal article" date="2019" name="Int. J. Syst. Evol. Microbiol.">
        <title>The Global Catalogue of Microorganisms (GCM) 10K type strain sequencing project: providing services to taxonomists for standard genome sequencing and annotation.</title>
        <authorList>
            <consortium name="The Broad Institute Genomics Platform"/>
            <consortium name="The Broad Institute Genome Sequencing Center for Infectious Disease"/>
            <person name="Wu L."/>
            <person name="Ma J."/>
        </authorList>
    </citation>
    <scope>NUCLEOTIDE SEQUENCE [LARGE SCALE GENOMIC DNA]</scope>
    <source>
        <strain evidence="4">IBRC-M 10813</strain>
    </source>
</reference>
<feature type="domain" description="DUF2157" evidence="2">
    <location>
        <begin position="11"/>
        <end position="147"/>
    </location>
</feature>
<accession>A0ABV8JC92</accession>
<feature type="transmembrane region" description="Helical" evidence="1">
    <location>
        <begin position="299"/>
        <end position="316"/>
    </location>
</feature>
<feature type="transmembrane region" description="Helical" evidence="1">
    <location>
        <begin position="242"/>
        <end position="260"/>
    </location>
</feature>
<keyword evidence="1" id="KW-1133">Transmembrane helix</keyword>
<feature type="transmembrane region" description="Helical" evidence="1">
    <location>
        <begin position="96"/>
        <end position="119"/>
    </location>
</feature>
<proteinExistence type="predicted"/>
<feature type="transmembrane region" description="Helical" evidence="1">
    <location>
        <begin position="64"/>
        <end position="84"/>
    </location>
</feature>
<evidence type="ECO:0000256" key="1">
    <source>
        <dbReference type="SAM" id="Phobius"/>
    </source>
</evidence>
<feature type="transmembrane region" description="Helical" evidence="1">
    <location>
        <begin position="378"/>
        <end position="395"/>
    </location>
</feature>
<keyword evidence="1" id="KW-0472">Membrane</keyword>
<dbReference type="InterPro" id="IPR018677">
    <property type="entry name" value="DUF2157"/>
</dbReference>
<protein>
    <submittedName>
        <fullName evidence="3">DUF2157 domain-containing protein</fullName>
    </submittedName>
</protein>
<sequence length="410" mass="46233">MSRKWLKKEGEEWVKEGIVTEGQLRHILERYPAKTIQGQLLPILAAVLIGLAILSYTASNWNGIPPLVRLSILIAAIATFYGAGEIRTSRGHSHTGASLTGLGVICFGAAMILVGQMFHLTAFDARLFILWGLSALGALYLYRHPALFFLPFLILTASQIYSVATFDRFSWITAVLFTLGLAWDAQRRGGSLYRWLTGVGIVFQAMMGVVAAEISPLWMVGVAAAVYTLTEVFQIPGWAFPLRVPAMAVGFISTLLWFYQSPQEVVKYDLFALPDWRWTAPIFLILFSLSLWRKKSEGQFSDTVGWILFLPWYFLTQAMPEGIHTVIYLLVLYTFTVHTLMQGFKKESRLRINTGILLFLLVTLNAYFNLAWDFLPKSLFFFIGGLLLFGLNFLLQRRKRVSFSQGGEAR</sequence>
<gene>
    <name evidence="3" type="ORF">ACFOUO_04140</name>
</gene>